<name>A0A2W2D2D3_9ACTN</name>
<sequence length="164" mass="16956">MGLTIPGELASLLSMLGYDWPESDETAIFQLAGEWTGMAGRISGSVAQLESAARTVLDNNRGESFTAFAGEWNDGESAARNIADAARPATVIGVGLMVAAGVVLALKIQVIIQLALLAIQIAQAIATAAVTFGASLLEIPIFKMITGLIIDQLIGMAVEAVLNG</sequence>
<dbReference type="EMBL" id="POUB01000136">
    <property type="protein sequence ID" value="PZF94779.1"/>
    <property type="molecule type" value="Genomic_DNA"/>
</dbReference>
<dbReference type="Pfam" id="PF25547">
    <property type="entry name" value="WXG100_2"/>
    <property type="match status" value="1"/>
</dbReference>
<evidence type="ECO:0000256" key="1">
    <source>
        <dbReference type="SAM" id="Phobius"/>
    </source>
</evidence>
<keyword evidence="1" id="KW-1133">Transmembrane helix</keyword>
<gene>
    <name evidence="3" type="ORF">C1I99_18940</name>
</gene>
<dbReference type="SUPFAM" id="SSF140453">
    <property type="entry name" value="EsxAB dimer-like"/>
    <property type="match status" value="1"/>
</dbReference>
<keyword evidence="4" id="KW-1185">Reference proteome</keyword>
<dbReference type="InterPro" id="IPR057746">
    <property type="entry name" value="CpnT-like_N"/>
</dbReference>
<evidence type="ECO:0000259" key="2">
    <source>
        <dbReference type="Pfam" id="PF25547"/>
    </source>
</evidence>
<accession>A0A2W2D2D3</accession>
<proteinExistence type="predicted"/>
<keyword evidence="1" id="KW-0472">Membrane</keyword>
<protein>
    <recommendedName>
        <fullName evidence="2">Outer membrane channel protein CpnT-like N-terminal domain-containing protein</fullName>
    </recommendedName>
</protein>
<feature type="transmembrane region" description="Helical" evidence="1">
    <location>
        <begin position="89"/>
        <end position="108"/>
    </location>
</feature>
<dbReference type="Proteomes" id="UP000248749">
    <property type="component" value="Unassembled WGS sequence"/>
</dbReference>
<evidence type="ECO:0000313" key="4">
    <source>
        <dbReference type="Proteomes" id="UP000248749"/>
    </source>
</evidence>
<evidence type="ECO:0000313" key="3">
    <source>
        <dbReference type="EMBL" id="PZF94779.1"/>
    </source>
</evidence>
<dbReference type="RefSeq" id="WP_111135560.1">
    <property type="nucleotide sequence ID" value="NZ_POUB01000136.1"/>
</dbReference>
<reference evidence="3 4" key="1">
    <citation type="submission" date="2018-01" db="EMBL/GenBank/DDBJ databases">
        <title>Draft genome sequence of Salinispora sp. 13K206.</title>
        <authorList>
            <person name="Sahin N."/>
            <person name="Saygin H."/>
            <person name="Ay H."/>
        </authorList>
    </citation>
    <scope>NUCLEOTIDE SEQUENCE [LARGE SCALE GENOMIC DNA]</scope>
    <source>
        <strain evidence="3 4">13K206</strain>
    </source>
</reference>
<dbReference type="OrthoDB" id="2677932at2"/>
<feature type="domain" description="Outer membrane channel protein CpnT-like N-terminal" evidence="2">
    <location>
        <begin position="17"/>
        <end position="136"/>
    </location>
</feature>
<dbReference type="AlphaFoldDB" id="A0A2W2D2D3"/>
<keyword evidence="1" id="KW-0812">Transmembrane</keyword>
<comment type="caution">
    <text evidence="3">The sequence shown here is derived from an EMBL/GenBank/DDBJ whole genome shotgun (WGS) entry which is preliminary data.</text>
</comment>
<dbReference type="InterPro" id="IPR036689">
    <property type="entry name" value="ESAT-6-like_sf"/>
</dbReference>
<feature type="transmembrane region" description="Helical" evidence="1">
    <location>
        <begin position="114"/>
        <end position="137"/>
    </location>
</feature>
<organism evidence="3 4">
    <name type="scientific">Micromonospora deserti</name>
    <dbReference type="NCBI Taxonomy" id="2070366"/>
    <lineage>
        <taxon>Bacteria</taxon>
        <taxon>Bacillati</taxon>
        <taxon>Actinomycetota</taxon>
        <taxon>Actinomycetes</taxon>
        <taxon>Micromonosporales</taxon>
        <taxon>Micromonosporaceae</taxon>
        <taxon>Micromonospora</taxon>
    </lineage>
</organism>